<dbReference type="SUPFAM" id="SSF53756">
    <property type="entry name" value="UDP-Glycosyltransferase/glycogen phosphorylase"/>
    <property type="match status" value="1"/>
</dbReference>
<feature type="transmembrane region" description="Helical" evidence="1">
    <location>
        <begin position="443"/>
        <end position="461"/>
    </location>
</feature>
<organism evidence="3 4">
    <name type="scientific">Phocaeicola vulgatus</name>
    <name type="common">Bacteroides vulgatus</name>
    <dbReference type="NCBI Taxonomy" id="821"/>
    <lineage>
        <taxon>Bacteria</taxon>
        <taxon>Pseudomonadati</taxon>
        <taxon>Bacteroidota</taxon>
        <taxon>Bacteroidia</taxon>
        <taxon>Bacteroidales</taxon>
        <taxon>Bacteroidaceae</taxon>
        <taxon>Phocaeicola</taxon>
    </lineage>
</organism>
<feature type="transmembrane region" description="Helical" evidence="1">
    <location>
        <begin position="520"/>
        <end position="541"/>
    </location>
</feature>
<dbReference type="EMBL" id="CP013020">
    <property type="protein sequence ID" value="ALK84945.1"/>
    <property type="molecule type" value="Genomic_DNA"/>
</dbReference>
<evidence type="ECO:0000313" key="3">
    <source>
        <dbReference type="EMBL" id="ALK84945.1"/>
    </source>
</evidence>
<dbReference type="AlphaFoldDB" id="A0A0P0M3A3"/>
<feature type="transmembrane region" description="Helical" evidence="1">
    <location>
        <begin position="382"/>
        <end position="401"/>
    </location>
</feature>
<name>A0A0P0M3A3_PHOVU</name>
<feature type="domain" description="Glycosyl transferase family 1" evidence="2">
    <location>
        <begin position="158"/>
        <end position="315"/>
    </location>
</feature>
<reference evidence="3 4" key="2">
    <citation type="journal article" date="2016" name="Genome Biol. Evol.">
        <title>Extensive mobilome-driven genome diversification in mouse gut-associated Bacteroides vulgatus mpk.</title>
        <authorList>
            <person name="Lange A."/>
            <person name="Beier S."/>
            <person name="Steimle A."/>
            <person name="Autenrieth I.B."/>
            <person name="Huson D.H."/>
            <person name="Frick J.S."/>
        </authorList>
    </citation>
    <scope>NUCLEOTIDE SEQUENCE [LARGE SCALE GENOMIC DNA]</scope>
    <source>
        <strain evidence="4">mpk</strain>
    </source>
</reference>
<dbReference type="Pfam" id="PF00534">
    <property type="entry name" value="Glycos_transf_1"/>
    <property type="match status" value="1"/>
</dbReference>
<protein>
    <submittedName>
        <fullName evidence="3">Glycosyltransferase</fullName>
    </submittedName>
</protein>
<dbReference type="GO" id="GO:0016757">
    <property type="term" value="F:glycosyltransferase activity"/>
    <property type="evidence" value="ECO:0007669"/>
    <property type="project" value="InterPro"/>
</dbReference>
<dbReference type="PANTHER" id="PTHR45947">
    <property type="entry name" value="SULFOQUINOVOSYL TRANSFERASE SQD2"/>
    <property type="match status" value="1"/>
</dbReference>
<proteinExistence type="predicted"/>
<dbReference type="PATRIC" id="fig|821.40.peg.2813"/>
<feature type="transmembrane region" description="Helical" evidence="1">
    <location>
        <begin position="755"/>
        <end position="775"/>
    </location>
</feature>
<feature type="transmembrane region" description="Helical" evidence="1">
    <location>
        <begin position="700"/>
        <end position="719"/>
    </location>
</feature>
<keyword evidence="1" id="KW-0472">Membrane</keyword>
<dbReference type="Gene3D" id="3.40.50.2000">
    <property type="entry name" value="Glycogen Phosphorylase B"/>
    <property type="match status" value="2"/>
</dbReference>
<feature type="transmembrane region" description="Helical" evidence="1">
    <location>
        <begin position="413"/>
        <end position="431"/>
    </location>
</feature>
<gene>
    <name evidence="3" type="ORF">BvMPK_2348</name>
</gene>
<feature type="transmembrane region" description="Helical" evidence="1">
    <location>
        <begin position="553"/>
        <end position="571"/>
    </location>
</feature>
<feature type="transmembrane region" description="Helical" evidence="1">
    <location>
        <begin position="731"/>
        <end position="749"/>
    </location>
</feature>
<dbReference type="PANTHER" id="PTHR45947:SF3">
    <property type="entry name" value="SULFOQUINOVOSYL TRANSFERASE SQD2"/>
    <property type="match status" value="1"/>
</dbReference>
<feature type="transmembrane region" description="Helical" evidence="1">
    <location>
        <begin position="468"/>
        <end position="488"/>
    </location>
</feature>
<dbReference type="InterPro" id="IPR050194">
    <property type="entry name" value="Glycosyltransferase_grp1"/>
</dbReference>
<accession>A0A0P0M3A3</accession>
<keyword evidence="1" id="KW-0812">Transmembrane</keyword>
<reference evidence="4" key="1">
    <citation type="submission" date="2015-10" db="EMBL/GenBank/DDBJ databases">
        <title>Extensive mobilome-driven genome diversification in gut-associated Bacteroides vulgatus mpk.</title>
        <authorList>
            <person name="Beier S."/>
            <person name="Lange A."/>
            <person name="Huson D.H."/>
            <person name="Frick J.-S."/>
            <person name="Autenrieth I.B."/>
        </authorList>
    </citation>
    <scope>NUCLEOTIDE SEQUENCE [LARGE SCALE GENOMIC DNA]</scope>
    <source>
        <strain evidence="4">mpk</strain>
    </source>
</reference>
<evidence type="ECO:0000313" key="4">
    <source>
        <dbReference type="Proteomes" id="UP000061587"/>
    </source>
</evidence>
<dbReference type="InterPro" id="IPR001296">
    <property type="entry name" value="Glyco_trans_1"/>
</dbReference>
<evidence type="ECO:0000259" key="2">
    <source>
        <dbReference type="Pfam" id="PF00534"/>
    </source>
</evidence>
<keyword evidence="1" id="KW-1133">Transmembrane helix</keyword>
<sequence length="785" mass="88677">MDLTRLIAPKIRQLEWIKHETGKFCIDAVYRDADIRVAKYITKHHNYIDGVYCYEDAAIHTFQSAKKNGIKCIYDLPIGYWRSMRKLLNIEYDKNPDWAITLGGFNDSDEKLNRKDRELALADKIYVASSFTKKTLLDYPGKLAEIEVIPYGFPPINKNRKYIPFAGRKIKVLFVGGLSQRKGISYFFDAIKGLENDLEVTVVGSGNINNCKVLKKALSNVNYIPSLPHEQILALMAAHDLFIFPSLFEGFGLVITEAMSQGTPVITTERTCGPEIIKHGENGWIVEAGTSEPISILLQQFIDCPEILEIAGRKAMKVANSRPWDCYGKELAESVKNILMNNILIHNSNNRIYTPYKFYRNVVWAYLLLLIFEGALRKWFLPGLATPLLIIRDPLAAYLTYIGISRGWLKSNYIIVMFIVSTLSLLISLVLGHQNLMVGLFGWRIYTIHFPTMFVIARVLTRNDLLKMIRFILYVSIPMTILIVIQFYSPPSAWVNRGIGGEGTAGFATIESYSRPPGTFSFTAGYVCFQAIVGCLLLYYLIMNKQLSEKNRIPNLLLLVMTGCYLLSIPISISRTHFFQTCVFLLFLGFATMQKQELKLKYLKFIFIVFISFVILIISGVGEEGLDVFIKRFEGANKAEGGIDNVLGGRYLGAFFRAFNNLDIPMLGYGIGLGTNVGAHLMGGNMYSFGFNAEEEWSRITGECGILLGLIIISIRTFVSLDCFSQAYKRLIYRFDLLPWMLSAGMLLLVPQGQWSIPTNLGFCILSGGFTMAAIRTTKKRKQKH</sequence>
<evidence type="ECO:0000256" key="1">
    <source>
        <dbReference type="SAM" id="Phobius"/>
    </source>
</evidence>
<feature type="transmembrane region" description="Helical" evidence="1">
    <location>
        <begin position="605"/>
        <end position="622"/>
    </location>
</feature>
<feature type="transmembrane region" description="Helical" evidence="1">
    <location>
        <begin position="577"/>
        <end position="593"/>
    </location>
</feature>
<dbReference type="Proteomes" id="UP000061587">
    <property type="component" value="Chromosome"/>
</dbReference>
<dbReference type="CDD" id="cd03801">
    <property type="entry name" value="GT4_PimA-like"/>
    <property type="match status" value="1"/>
</dbReference>